<protein>
    <recommendedName>
        <fullName evidence="12">Electron transfer flavoprotein-ubiquinone oxidoreductase</fullName>
        <shortName evidence="12">ETF-QO</shortName>
        <ecNumber evidence="12">1.5.5.1</ecNumber>
    </recommendedName>
</protein>
<keyword evidence="7 12" id="KW-0249">Electron transport</keyword>
<keyword evidence="8 12" id="KW-0560">Oxidoreductase</keyword>
<proteinExistence type="predicted"/>
<evidence type="ECO:0000256" key="8">
    <source>
        <dbReference type="ARBA" id="ARBA00023002"/>
    </source>
</evidence>
<evidence type="ECO:0000256" key="6">
    <source>
        <dbReference type="ARBA" id="ARBA00022827"/>
    </source>
</evidence>
<dbReference type="Pfam" id="PF05187">
    <property type="entry name" value="Fer4_ETF_QO"/>
    <property type="match status" value="1"/>
</dbReference>
<dbReference type="Gene3D" id="3.30.9.90">
    <property type="match status" value="1"/>
</dbReference>
<evidence type="ECO:0000256" key="5">
    <source>
        <dbReference type="ARBA" id="ARBA00022723"/>
    </source>
</evidence>
<dbReference type="PROSITE" id="PS51379">
    <property type="entry name" value="4FE4S_FER_2"/>
    <property type="match status" value="1"/>
</dbReference>
<evidence type="ECO:0000256" key="7">
    <source>
        <dbReference type="ARBA" id="ARBA00022982"/>
    </source>
</evidence>
<evidence type="ECO:0000256" key="10">
    <source>
        <dbReference type="ARBA" id="ARBA00023014"/>
    </source>
</evidence>
<comment type="cofactor">
    <cofactor evidence="1 12">
        <name>FAD</name>
        <dbReference type="ChEBI" id="CHEBI:57692"/>
    </cofactor>
</comment>
<keyword evidence="6 12" id="KW-0274">FAD</keyword>
<keyword evidence="3 12" id="KW-0813">Transport</keyword>
<dbReference type="InterPro" id="IPR036188">
    <property type="entry name" value="FAD/NAD-bd_sf"/>
</dbReference>
<dbReference type="Proteomes" id="UP000011820">
    <property type="component" value="Chromosome"/>
</dbReference>
<accession>A0ABN4B5D0</accession>
<dbReference type="PANTHER" id="PTHR10617">
    <property type="entry name" value="ELECTRON TRANSFER FLAVOPROTEIN-UBIQUINONE OXIDOREDUCTASE"/>
    <property type="match status" value="1"/>
</dbReference>
<name>A0ABN4B5D0_LIBAS</name>
<reference evidence="14 15" key="1">
    <citation type="journal article" date="2013" name="Genome Announc.">
        <title>Complete Genome Sequence of a Chinese Strain of 'Candidatus Liberibacter asiaticus'.</title>
        <authorList>
            <person name="Lin H."/>
            <person name="Han C.S."/>
            <person name="Liu B."/>
            <person name="Lou B."/>
            <person name="Bai X."/>
            <person name="Deng C."/>
            <person name="Civerolo E.L."/>
            <person name="Gupta G."/>
        </authorList>
    </citation>
    <scope>NUCLEOTIDE SEQUENCE [LARGE SCALE GENOMIC DNA]</scope>
    <source>
        <strain evidence="15">gxpsy</strain>
    </source>
</reference>
<keyword evidence="10 12" id="KW-0411">Iron-sulfur</keyword>
<comment type="catalytic activity">
    <reaction evidence="12">
        <text>a ubiquinone + reduced [electron-transfer flavoprotein] = a ubiquinol + oxidized [electron-transfer flavoprotein] + H(+)</text>
        <dbReference type="Rhea" id="RHEA:24052"/>
        <dbReference type="Rhea" id="RHEA-COMP:9565"/>
        <dbReference type="Rhea" id="RHEA-COMP:9566"/>
        <dbReference type="Rhea" id="RHEA-COMP:10685"/>
        <dbReference type="Rhea" id="RHEA-COMP:10686"/>
        <dbReference type="ChEBI" id="CHEBI:15378"/>
        <dbReference type="ChEBI" id="CHEBI:16389"/>
        <dbReference type="ChEBI" id="CHEBI:17976"/>
        <dbReference type="ChEBI" id="CHEBI:57692"/>
        <dbReference type="ChEBI" id="CHEBI:58307"/>
        <dbReference type="EC" id="1.5.5.1"/>
    </reaction>
</comment>
<dbReference type="InterPro" id="IPR040156">
    <property type="entry name" value="ETF-QO"/>
</dbReference>
<evidence type="ECO:0000256" key="12">
    <source>
        <dbReference type="RuleBase" id="RU366068"/>
    </source>
</evidence>
<dbReference type="Pfam" id="PF01946">
    <property type="entry name" value="Thi4"/>
    <property type="match status" value="1"/>
</dbReference>
<keyword evidence="4 12" id="KW-0285">Flavoprotein</keyword>
<dbReference type="InterPro" id="IPR049398">
    <property type="entry name" value="ETF-QO/FixC_UQ-bd"/>
</dbReference>
<dbReference type="PANTHER" id="PTHR10617:SF107">
    <property type="entry name" value="ELECTRON TRANSFER FLAVOPROTEIN-UBIQUINONE OXIDOREDUCTASE, MITOCHONDRIAL"/>
    <property type="match status" value="1"/>
</dbReference>
<gene>
    <name evidence="14" type="ORF">WSI_04465</name>
</gene>
<evidence type="ECO:0000256" key="11">
    <source>
        <dbReference type="ARBA" id="ARBA00023075"/>
    </source>
</evidence>
<dbReference type="InterPro" id="IPR017896">
    <property type="entry name" value="4Fe4S_Fe-S-bd"/>
</dbReference>
<keyword evidence="11 12" id="KW-0830">Ubiquinone</keyword>
<evidence type="ECO:0000256" key="9">
    <source>
        <dbReference type="ARBA" id="ARBA00023004"/>
    </source>
</evidence>
<comment type="cofactor">
    <cofactor evidence="12">
        <name>[4Fe-4S] cluster</name>
        <dbReference type="ChEBI" id="CHEBI:49883"/>
    </cofactor>
    <text evidence="12">Binds 1 [4Fe-4S] cluster.</text>
</comment>
<sequence length="554" mass="62598">MNSCDILHNKDVFEYDVVIIGAGPAGLAAAIRCKQINPHLSVVILEKSAEVGAHILSGAIIDPIGIDSLLPRWREDKGHPFHTVVKRDLYWFLNAQRSIQIPHFCLPDFMDNKEHYIVSLGQVCRWLKNKAEALGVEIYCGFTATEIYYGKKGEALGILTGEKGKNYDGTQGKHYIAPMLLLSKYMLVGEGACGSLTRQLIERYSLMDGRQPQKFGLGIKELWKIKPQYHRRGLALHSIGWPLDMNTSGGGFVYHFDDNLVSIGFVLHLDYRNPWISAYEELQRFKTHPDIRIIFTEGERLEYGARVISEGGWQSVPKLSFPGGSLIGCAAGFVNLLRIKGSHNAIISGMLAAEKIVERLSNGKKHDDPIEIEDSWRQTQIGKDLWIIRNIKPLLSRFGVFIGLSLGLMDIWIQKILGFSFLGTLKHHKMDSCSLEAASQHKKIDYPKPDGKLTFDIMSSLFLAKVKYVKEQPMHLLIKDKDLQKKSELRIYSGPSMRYCPAGVYEWHQNNDENNYIIHAQNCIHCKACVIKDPNQNIEWNPPQGGDGPHYVDM</sequence>
<feature type="domain" description="4Fe-4S ferredoxin-type" evidence="13">
    <location>
        <begin position="514"/>
        <end position="543"/>
    </location>
</feature>
<dbReference type="GeneID" id="93077256"/>
<evidence type="ECO:0000313" key="14">
    <source>
        <dbReference type="EMBL" id="AGH17263.1"/>
    </source>
</evidence>
<dbReference type="Gene3D" id="3.50.50.60">
    <property type="entry name" value="FAD/NAD(P)-binding domain"/>
    <property type="match status" value="1"/>
</dbReference>
<dbReference type="SUPFAM" id="SSF54862">
    <property type="entry name" value="4Fe-4S ferredoxins"/>
    <property type="match status" value="1"/>
</dbReference>
<dbReference type="EC" id="1.5.5.1" evidence="12"/>
<dbReference type="InterPro" id="IPR007859">
    <property type="entry name" value="ETF-QO/FixX_C"/>
</dbReference>
<dbReference type="Gene3D" id="3.30.70.20">
    <property type="match status" value="1"/>
</dbReference>
<evidence type="ECO:0000256" key="1">
    <source>
        <dbReference type="ARBA" id="ARBA00001974"/>
    </source>
</evidence>
<organism evidence="14 15">
    <name type="scientific">Candidatus Liberibacter asiaticus str. gxpsy</name>
    <dbReference type="NCBI Taxonomy" id="1174529"/>
    <lineage>
        <taxon>Bacteria</taxon>
        <taxon>Pseudomonadati</taxon>
        <taxon>Pseudomonadota</taxon>
        <taxon>Alphaproteobacteria</taxon>
        <taxon>Hyphomicrobiales</taxon>
        <taxon>Rhizobiaceae</taxon>
        <taxon>Liberibacter</taxon>
    </lineage>
</organism>
<keyword evidence="5 12" id="KW-0479">Metal-binding</keyword>
<evidence type="ECO:0000256" key="3">
    <source>
        <dbReference type="ARBA" id="ARBA00022448"/>
    </source>
</evidence>
<evidence type="ECO:0000313" key="15">
    <source>
        <dbReference type="Proteomes" id="UP000011820"/>
    </source>
</evidence>
<dbReference type="EMBL" id="CP004005">
    <property type="protein sequence ID" value="AGH17263.1"/>
    <property type="molecule type" value="Genomic_DNA"/>
</dbReference>
<evidence type="ECO:0000256" key="2">
    <source>
        <dbReference type="ARBA" id="ARBA00002819"/>
    </source>
</evidence>
<dbReference type="RefSeq" id="WP_015452858.1">
    <property type="nucleotide sequence ID" value="NC_020549.1"/>
</dbReference>
<keyword evidence="9 12" id="KW-0408">Iron</keyword>
<dbReference type="SUPFAM" id="SSF51905">
    <property type="entry name" value="FAD/NAD(P)-binding domain"/>
    <property type="match status" value="1"/>
</dbReference>
<evidence type="ECO:0000259" key="13">
    <source>
        <dbReference type="PROSITE" id="PS51379"/>
    </source>
</evidence>
<keyword evidence="15" id="KW-1185">Reference proteome</keyword>
<dbReference type="Pfam" id="PF21162">
    <property type="entry name" value="ETFQO_UQ-bd"/>
    <property type="match status" value="1"/>
</dbReference>
<evidence type="ECO:0000256" key="4">
    <source>
        <dbReference type="ARBA" id="ARBA00022630"/>
    </source>
</evidence>
<comment type="function">
    <text evidence="2 12">Accepts electrons from ETF and reduces ubiquinone.</text>
</comment>
<dbReference type="SUPFAM" id="SSF54373">
    <property type="entry name" value="FAD-linked reductases, C-terminal domain"/>
    <property type="match status" value="1"/>
</dbReference>